<organism evidence="1 2">
    <name type="scientific">Microvirga arabica</name>
    <dbReference type="NCBI Taxonomy" id="1128671"/>
    <lineage>
        <taxon>Bacteria</taxon>
        <taxon>Pseudomonadati</taxon>
        <taxon>Pseudomonadota</taxon>
        <taxon>Alphaproteobacteria</taxon>
        <taxon>Hyphomicrobiales</taxon>
        <taxon>Methylobacteriaceae</taxon>
        <taxon>Microvirga</taxon>
    </lineage>
</organism>
<sequence>MRMSAESLYALLPSIYRIRDAEEGFPLRELLGVIAEQAAVVEENIEQLYDDQFIETCADWVAPYIGGLIGYRPLHGATADISSPKAEVANTIGYRRRLGTASVLEQLARDVTGWPARVVEYFLLVATTQRMNHIRPSHHFAPDLRDWRGLEALGTAFDPFSRTVDVRSIERADGRYNLPNVGVHLWRLQAQPRGRRIPAPATRLDDRRRLFSPLGAPLPLFTSPKSETRITQLAGPLNVPGSISRRVLHADLTGVDGGAPPRAIYGPQISGGALGDLQSLVLFIDDVEVGADEVESCNLSDDAGGWVNVPAANGDRVAIDPVLGRIALPPDRTGDVSVTYHLGFSAEIGGGEYARAGGFSVPDATHPLLRVPSVAHPTIQSALDALPATGGIVEIVDNGRYEEALAIDIGPGAAVELRAADECFPHLRLPVDLTVRGGDDSSVALDGLLISRGGIVVPDGGNALRRLTLRHCTLVPGRELNAAGDPSQPGESSIVINRPGLDLAVASCITGPVLVARDAMAKLEDTILDAAAVEPLDSPEGVAYAAPDGMDFGGPLTLLQVSVFGKVAAERFDLVSNSLLVSRPAPGDVAPAVRAERRQVGCMRFSFVPRGSITPRRFRCQPQLAIDEAIAARAALGAPVPAPERNAIAVREARRVVPGFVSRRFGRPAYVQLRASTAREIRTGADDESEMGAFHLVHAPQRETNLRIRLEEYLRFSLEAGAFHET</sequence>
<gene>
    <name evidence="1" type="ORF">ACETIH_10600</name>
</gene>
<evidence type="ECO:0000313" key="1">
    <source>
        <dbReference type="EMBL" id="MFC1457160.1"/>
    </source>
</evidence>
<dbReference type="RefSeq" id="WP_377029668.1">
    <property type="nucleotide sequence ID" value="NZ_JBHOMY010000026.1"/>
</dbReference>
<reference evidence="1 2" key="1">
    <citation type="submission" date="2024-09" db="EMBL/GenBank/DDBJ databases">
        <title>Nodulacao em especies de Leguminosae Basais da Amazonia e Caracterizacao dos Rizobios e Bacterias Associadas aos Nodulos.</title>
        <authorList>
            <person name="Jambeiro I.C.A."/>
            <person name="Lopes I.S."/>
            <person name="Aguiar E.R.G.R."/>
            <person name="Santos A.F.J."/>
            <person name="Dos Santos J.M.F."/>
            <person name="Gross E."/>
        </authorList>
    </citation>
    <scope>NUCLEOTIDE SEQUENCE [LARGE SCALE GENOMIC DNA]</scope>
    <source>
        <strain evidence="1 2">BRUESC1165</strain>
    </source>
</reference>
<evidence type="ECO:0008006" key="3">
    <source>
        <dbReference type="Google" id="ProtNLM"/>
    </source>
</evidence>
<dbReference type="Proteomes" id="UP001593940">
    <property type="component" value="Unassembled WGS sequence"/>
</dbReference>
<protein>
    <recommendedName>
        <fullName evidence="3">Phage tail protein</fullName>
    </recommendedName>
</protein>
<comment type="caution">
    <text evidence="1">The sequence shown here is derived from an EMBL/GenBank/DDBJ whole genome shotgun (WGS) entry which is preliminary data.</text>
</comment>
<accession>A0ABV6Y7I8</accession>
<evidence type="ECO:0000313" key="2">
    <source>
        <dbReference type="Proteomes" id="UP001593940"/>
    </source>
</evidence>
<proteinExistence type="predicted"/>
<name>A0ABV6Y7I8_9HYPH</name>
<dbReference type="EMBL" id="JBHOMY010000026">
    <property type="protein sequence ID" value="MFC1457160.1"/>
    <property type="molecule type" value="Genomic_DNA"/>
</dbReference>
<keyword evidence="2" id="KW-1185">Reference proteome</keyword>